<dbReference type="PROSITE" id="PS51257">
    <property type="entry name" value="PROKAR_LIPOPROTEIN"/>
    <property type="match status" value="1"/>
</dbReference>
<dbReference type="Pfam" id="PF00331">
    <property type="entry name" value="Glyco_hydro_10"/>
    <property type="match status" value="1"/>
</dbReference>
<keyword evidence="1 6" id="KW-0378">Hydrolase</keyword>
<organism evidence="8 9">
    <name type="scientific">Carboxylicivirga marina</name>
    <dbReference type="NCBI Taxonomy" id="2800988"/>
    <lineage>
        <taxon>Bacteria</taxon>
        <taxon>Pseudomonadati</taxon>
        <taxon>Bacteroidota</taxon>
        <taxon>Bacteroidia</taxon>
        <taxon>Marinilabiliales</taxon>
        <taxon>Marinilabiliaceae</taxon>
        <taxon>Carboxylicivirga</taxon>
    </lineage>
</organism>
<dbReference type="Gene3D" id="3.20.20.80">
    <property type="entry name" value="Glycosidases"/>
    <property type="match status" value="1"/>
</dbReference>
<evidence type="ECO:0000313" key="8">
    <source>
        <dbReference type="EMBL" id="MBK3519383.1"/>
    </source>
</evidence>
<comment type="similarity">
    <text evidence="6">Belongs to the glycosyl hydrolase 10 (cellulase F) family.</text>
</comment>
<keyword evidence="9" id="KW-1185">Reference proteome</keyword>
<dbReference type="PANTHER" id="PTHR31490:SF90">
    <property type="entry name" value="ENDO-1,4-BETA-XYLANASE A"/>
    <property type="match status" value="1"/>
</dbReference>
<evidence type="ECO:0000256" key="2">
    <source>
        <dbReference type="ARBA" id="ARBA00023277"/>
    </source>
</evidence>
<dbReference type="SUPFAM" id="SSF51445">
    <property type="entry name" value="(Trans)glycosidases"/>
    <property type="match status" value="1"/>
</dbReference>
<feature type="domain" description="GH10" evidence="7">
    <location>
        <begin position="32"/>
        <end position="378"/>
    </location>
</feature>
<name>A0ABS1HNW5_9BACT</name>
<comment type="caution">
    <text evidence="8">The sequence shown here is derived from an EMBL/GenBank/DDBJ whole genome shotgun (WGS) entry which is preliminary data.</text>
</comment>
<dbReference type="InterPro" id="IPR001000">
    <property type="entry name" value="GH10_dom"/>
</dbReference>
<evidence type="ECO:0000256" key="5">
    <source>
        <dbReference type="PROSITE-ProRule" id="PRU10061"/>
    </source>
</evidence>
<dbReference type="EC" id="3.2.1.8" evidence="6"/>
<evidence type="ECO:0000256" key="4">
    <source>
        <dbReference type="ARBA" id="ARBA00023326"/>
    </source>
</evidence>
<sequence length="382" mass="43638">MSQIALKNDKMNKIITTSFLSALFIITISCESQKGKTLSEAFSDDYTVGAALNVQLLQGINKKTDSIVRKHYNSIVAENCMKSMFIQPVEGEFAWVDADRFVDYGEKNNMEIVGHTLVWHAMAPDWFFVDSVGNDVSRDVLIQRMKTHIEAVVGRYKGRIHGWDVVNEAIDGPDGVRQSKWQTIIGDDYIEMAFKMAHEADPDAELYYNDYSMYEPKRREAGLRIVKNLLAKGIRIDGVGFQAHYGLDVPLVEVEKSIVAFGELGLKVMITELDLSALPFPSEEVTAEVSTDVAYQEKFNPYKEGLPTDIKNRWSQTYIDLFKLFTKHSKYISRVTFWGVNDTESWKNDWPIKGRTDYPLLFDRAYKEKSVVQSLVQLSYKN</sequence>
<accession>A0ABS1HNW5</accession>
<evidence type="ECO:0000259" key="7">
    <source>
        <dbReference type="PROSITE" id="PS51760"/>
    </source>
</evidence>
<gene>
    <name evidence="8" type="ORF">JIV24_18695</name>
</gene>
<feature type="active site" description="Nucleophile" evidence="5">
    <location>
        <position position="272"/>
    </location>
</feature>
<dbReference type="SMART" id="SM00633">
    <property type="entry name" value="Glyco_10"/>
    <property type="match status" value="1"/>
</dbReference>
<dbReference type="InterPro" id="IPR044846">
    <property type="entry name" value="GH10"/>
</dbReference>
<evidence type="ECO:0000256" key="1">
    <source>
        <dbReference type="ARBA" id="ARBA00022801"/>
    </source>
</evidence>
<reference evidence="8 9" key="1">
    <citation type="submission" date="2021-01" db="EMBL/GenBank/DDBJ databases">
        <title>Carboxyliciviraga sp.nov., isolated from coastal sediments.</title>
        <authorList>
            <person name="Lu D."/>
            <person name="Zhang T."/>
        </authorList>
    </citation>
    <scope>NUCLEOTIDE SEQUENCE [LARGE SCALE GENOMIC DNA]</scope>
    <source>
        <strain evidence="8 9">N1Y132</strain>
    </source>
</reference>
<dbReference type="PROSITE" id="PS00591">
    <property type="entry name" value="GH10_1"/>
    <property type="match status" value="1"/>
</dbReference>
<protein>
    <recommendedName>
        <fullName evidence="6">Beta-xylanase</fullName>
        <ecNumber evidence="6">3.2.1.8</ecNumber>
    </recommendedName>
</protein>
<evidence type="ECO:0000256" key="6">
    <source>
        <dbReference type="RuleBase" id="RU361174"/>
    </source>
</evidence>
<keyword evidence="4 6" id="KW-0624">Polysaccharide degradation</keyword>
<dbReference type="InterPro" id="IPR017853">
    <property type="entry name" value="GH"/>
</dbReference>
<keyword evidence="2 6" id="KW-0119">Carbohydrate metabolism</keyword>
<dbReference type="EMBL" id="JAENRR010000065">
    <property type="protein sequence ID" value="MBK3519383.1"/>
    <property type="molecule type" value="Genomic_DNA"/>
</dbReference>
<dbReference type="InterPro" id="IPR031158">
    <property type="entry name" value="GH10_AS"/>
</dbReference>
<dbReference type="PANTHER" id="PTHR31490">
    <property type="entry name" value="GLYCOSYL HYDROLASE"/>
    <property type="match status" value="1"/>
</dbReference>
<evidence type="ECO:0000313" key="9">
    <source>
        <dbReference type="Proteomes" id="UP000605676"/>
    </source>
</evidence>
<evidence type="ECO:0000256" key="3">
    <source>
        <dbReference type="ARBA" id="ARBA00023295"/>
    </source>
</evidence>
<keyword evidence="3 6" id="KW-0326">Glycosidase</keyword>
<dbReference type="Proteomes" id="UP000605676">
    <property type="component" value="Unassembled WGS sequence"/>
</dbReference>
<dbReference type="PRINTS" id="PR00134">
    <property type="entry name" value="GLHYDRLASE10"/>
</dbReference>
<proteinExistence type="inferred from homology"/>
<dbReference type="PROSITE" id="PS51760">
    <property type="entry name" value="GH10_2"/>
    <property type="match status" value="1"/>
</dbReference>
<comment type="catalytic activity">
    <reaction evidence="6">
        <text>Endohydrolysis of (1-&gt;4)-beta-D-xylosidic linkages in xylans.</text>
        <dbReference type="EC" id="3.2.1.8"/>
    </reaction>
</comment>